<comment type="catalytic activity">
    <reaction evidence="13">
        <text>L-threonyl-[protein] + ATP = O-phospho-L-threonyl-[protein] + ADP + H(+)</text>
        <dbReference type="Rhea" id="RHEA:46608"/>
        <dbReference type="Rhea" id="RHEA-COMP:11060"/>
        <dbReference type="Rhea" id="RHEA-COMP:11605"/>
        <dbReference type="ChEBI" id="CHEBI:15378"/>
        <dbReference type="ChEBI" id="CHEBI:30013"/>
        <dbReference type="ChEBI" id="CHEBI:30616"/>
        <dbReference type="ChEBI" id="CHEBI:61977"/>
        <dbReference type="ChEBI" id="CHEBI:456216"/>
        <dbReference type="EC" id="2.7.11.12"/>
    </reaction>
</comment>
<feature type="region of interest" description="Disordered" evidence="15">
    <location>
        <begin position="1069"/>
        <end position="1104"/>
    </location>
</feature>
<evidence type="ECO:0000256" key="5">
    <source>
        <dbReference type="ARBA" id="ARBA00022535"/>
    </source>
</evidence>
<evidence type="ECO:0000256" key="7">
    <source>
        <dbReference type="ARBA" id="ARBA00022741"/>
    </source>
</evidence>
<dbReference type="SMART" id="SM00100">
    <property type="entry name" value="cNMP"/>
    <property type="match status" value="1"/>
</dbReference>
<evidence type="ECO:0000256" key="11">
    <source>
        <dbReference type="ARBA" id="ARBA00022992"/>
    </source>
</evidence>
<evidence type="ECO:0000313" key="19">
    <source>
        <dbReference type="EMBL" id="CAE7366380.1"/>
    </source>
</evidence>
<keyword evidence="11" id="KW-0142">cGMP-binding</keyword>
<dbReference type="Pfam" id="PF00027">
    <property type="entry name" value="cNMP_binding"/>
    <property type="match status" value="1"/>
</dbReference>
<feature type="domain" description="Protein kinase" evidence="16">
    <location>
        <begin position="726"/>
        <end position="1058"/>
    </location>
</feature>
<dbReference type="InterPro" id="IPR014710">
    <property type="entry name" value="RmlC-like_jellyroll"/>
</dbReference>
<evidence type="ECO:0000256" key="8">
    <source>
        <dbReference type="ARBA" id="ARBA00022777"/>
    </source>
</evidence>
<feature type="compositionally biased region" description="Acidic residues" evidence="15">
    <location>
        <begin position="525"/>
        <end position="536"/>
    </location>
</feature>
<dbReference type="SMART" id="SM00220">
    <property type="entry name" value="S_TKc"/>
    <property type="match status" value="1"/>
</dbReference>
<feature type="domain" description="AGC-kinase C-terminal" evidence="18">
    <location>
        <begin position="1041"/>
        <end position="1104"/>
    </location>
</feature>
<feature type="compositionally biased region" description="Basic and acidic residues" evidence="15">
    <location>
        <begin position="463"/>
        <end position="484"/>
    </location>
</feature>
<feature type="region of interest" description="Disordered" evidence="15">
    <location>
        <begin position="64"/>
        <end position="321"/>
    </location>
</feature>
<dbReference type="Gene3D" id="1.20.5.340">
    <property type="match status" value="1"/>
</dbReference>
<dbReference type="GO" id="GO:0005524">
    <property type="term" value="F:ATP binding"/>
    <property type="evidence" value="ECO:0007669"/>
    <property type="project" value="UniProtKB-KW"/>
</dbReference>
<feature type="compositionally biased region" description="Polar residues" evidence="15">
    <location>
        <begin position="64"/>
        <end position="81"/>
    </location>
</feature>
<feature type="compositionally biased region" description="Basic and acidic residues" evidence="15">
    <location>
        <begin position="89"/>
        <end position="99"/>
    </location>
</feature>
<dbReference type="GO" id="GO:0004692">
    <property type="term" value="F:cGMP-dependent protein kinase activity"/>
    <property type="evidence" value="ECO:0007669"/>
    <property type="project" value="UniProtKB-EC"/>
</dbReference>
<comment type="caution">
    <text evidence="19">The sequence shown here is derived from an EMBL/GenBank/DDBJ whole genome shotgun (WGS) entry which is preliminary data.</text>
</comment>
<dbReference type="Gene3D" id="3.30.200.20">
    <property type="entry name" value="Phosphorylase Kinase, domain 1"/>
    <property type="match status" value="1"/>
</dbReference>
<keyword evidence="20" id="KW-1185">Reference proteome</keyword>
<evidence type="ECO:0000256" key="4">
    <source>
        <dbReference type="ARBA" id="ARBA00022527"/>
    </source>
</evidence>
<evidence type="ECO:0000313" key="20">
    <source>
        <dbReference type="Proteomes" id="UP000604046"/>
    </source>
</evidence>
<dbReference type="PANTHER" id="PTHR24353:SF37">
    <property type="entry name" value="CAMP-DEPENDENT PROTEIN KINASE CATALYTIC SUBUNIT PRKX"/>
    <property type="match status" value="1"/>
</dbReference>
<dbReference type="OrthoDB" id="444727at2759"/>
<evidence type="ECO:0000256" key="9">
    <source>
        <dbReference type="ARBA" id="ARBA00022840"/>
    </source>
</evidence>
<evidence type="ECO:0000256" key="1">
    <source>
        <dbReference type="ARBA" id="ARBA00001946"/>
    </source>
</evidence>
<keyword evidence="7" id="KW-0547">Nucleotide-binding</keyword>
<dbReference type="PROSITE" id="PS50011">
    <property type="entry name" value="PROTEIN_KINASE_DOM"/>
    <property type="match status" value="1"/>
</dbReference>
<feature type="compositionally biased region" description="Acidic residues" evidence="15">
    <location>
        <begin position="298"/>
        <end position="311"/>
    </location>
</feature>
<keyword evidence="4" id="KW-0723">Serine/threonine-protein kinase</keyword>
<comment type="cofactor">
    <cofactor evidence="1">
        <name>Mg(2+)</name>
        <dbReference type="ChEBI" id="CHEBI:18420"/>
    </cofactor>
</comment>
<evidence type="ECO:0000256" key="3">
    <source>
        <dbReference type="ARBA" id="ARBA00012428"/>
    </source>
</evidence>
<feature type="compositionally biased region" description="Acidic residues" evidence="15">
    <location>
        <begin position="258"/>
        <end position="272"/>
    </location>
</feature>
<comment type="similarity">
    <text evidence="2">Belongs to the protein kinase superfamily. AGC Ser/Thr protein kinase family. cGMP subfamily.</text>
</comment>
<comment type="catalytic activity">
    <reaction evidence="14">
        <text>L-seryl-[protein] + ATP = O-phospho-L-seryl-[protein] + ADP + H(+)</text>
        <dbReference type="Rhea" id="RHEA:17989"/>
        <dbReference type="Rhea" id="RHEA-COMP:9863"/>
        <dbReference type="Rhea" id="RHEA-COMP:11604"/>
        <dbReference type="ChEBI" id="CHEBI:15378"/>
        <dbReference type="ChEBI" id="CHEBI:29999"/>
        <dbReference type="ChEBI" id="CHEBI:30616"/>
        <dbReference type="ChEBI" id="CHEBI:83421"/>
        <dbReference type="ChEBI" id="CHEBI:456216"/>
        <dbReference type="EC" id="2.7.11.12"/>
    </reaction>
</comment>
<name>A0A812PQI1_9DINO</name>
<dbReference type="InterPro" id="IPR008271">
    <property type="entry name" value="Ser/Thr_kinase_AS"/>
</dbReference>
<dbReference type="EC" id="2.7.11.12" evidence="3"/>
<feature type="compositionally biased region" description="Acidic residues" evidence="15">
    <location>
        <begin position="215"/>
        <end position="227"/>
    </location>
</feature>
<dbReference type="SUPFAM" id="SSF51206">
    <property type="entry name" value="cAMP-binding domain-like"/>
    <property type="match status" value="1"/>
</dbReference>
<dbReference type="SUPFAM" id="SSF56112">
    <property type="entry name" value="Protein kinase-like (PK-like)"/>
    <property type="match status" value="1"/>
</dbReference>
<evidence type="ECO:0000256" key="13">
    <source>
        <dbReference type="ARBA" id="ARBA00047298"/>
    </source>
</evidence>
<feature type="region of interest" description="Disordered" evidence="15">
    <location>
        <begin position="344"/>
        <end position="546"/>
    </location>
</feature>
<keyword evidence="10" id="KW-0460">Magnesium</keyword>
<evidence type="ECO:0000256" key="14">
    <source>
        <dbReference type="ARBA" id="ARBA00047462"/>
    </source>
</evidence>
<dbReference type="GO" id="GO:0004691">
    <property type="term" value="F:cAMP-dependent protein kinase activity"/>
    <property type="evidence" value="ECO:0007669"/>
    <property type="project" value="TreeGrafter"/>
</dbReference>
<dbReference type="InterPro" id="IPR018490">
    <property type="entry name" value="cNMP-bd_dom_sf"/>
</dbReference>
<feature type="compositionally biased region" description="Acidic residues" evidence="15">
    <location>
        <begin position="175"/>
        <end position="190"/>
    </location>
</feature>
<dbReference type="PROSITE" id="PS50042">
    <property type="entry name" value="CNMP_BINDING_3"/>
    <property type="match status" value="1"/>
</dbReference>
<evidence type="ECO:0000256" key="2">
    <source>
        <dbReference type="ARBA" id="ARBA00006352"/>
    </source>
</evidence>
<dbReference type="InterPro" id="IPR000595">
    <property type="entry name" value="cNMP-bd_dom"/>
</dbReference>
<dbReference type="Pfam" id="PF00069">
    <property type="entry name" value="Pkinase"/>
    <property type="match status" value="1"/>
</dbReference>
<keyword evidence="9" id="KW-0067">ATP-binding</keyword>
<evidence type="ECO:0000256" key="10">
    <source>
        <dbReference type="ARBA" id="ARBA00022842"/>
    </source>
</evidence>
<feature type="compositionally biased region" description="Acidic residues" evidence="15">
    <location>
        <begin position="141"/>
        <end position="151"/>
    </location>
</feature>
<evidence type="ECO:0000256" key="15">
    <source>
        <dbReference type="SAM" id="MobiDB-lite"/>
    </source>
</evidence>
<dbReference type="PROSITE" id="PS51285">
    <property type="entry name" value="AGC_KINASE_CTER"/>
    <property type="match status" value="1"/>
</dbReference>
<dbReference type="PROSITE" id="PS00108">
    <property type="entry name" value="PROTEIN_KINASE_ST"/>
    <property type="match status" value="1"/>
</dbReference>
<feature type="compositionally biased region" description="Acidic residues" evidence="15">
    <location>
        <begin position="382"/>
        <end position="393"/>
    </location>
</feature>
<feature type="domain" description="Cyclic nucleotide-binding" evidence="17">
    <location>
        <begin position="662"/>
        <end position="778"/>
    </location>
</feature>
<evidence type="ECO:0000259" key="16">
    <source>
        <dbReference type="PROSITE" id="PS50011"/>
    </source>
</evidence>
<dbReference type="AlphaFoldDB" id="A0A812PQI1"/>
<protein>
    <recommendedName>
        <fullName evidence="12">cGMP-dependent protein kinase</fullName>
        <ecNumber evidence="3">2.7.11.12</ecNumber>
    </recommendedName>
</protein>
<dbReference type="GO" id="GO:0030553">
    <property type="term" value="F:cGMP binding"/>
    <property type="evidence" value="ECO:0007669"/>
    <property type="project" value="UniProtKB-KW"/>
</dbReference>
<dbReference type="InterPro" id="IPR011009">
    <property type="entry name" value="Kinase-like_dom_sf"/>
</dbReference>
<proteinExistence type="inferred from homology"/>
<dbReference type="InterPro" id="IPR000961">
    <property type="entry name" value="AGC-kinase_C"/>
</dbReference>
<keyword evidence="5" id="KW-0140">cGMP</keyword>
<dbReference type="Gene3D" id="2.60.120.10">
    <property type="entry name" value="Jelly Rolls"/>
    <property type="match status" value="1"/>
</dbReference>
<reference evidence="19" key="1">
    <citation type="submission" date="2021-02" db="EMBL/GenBank/DDBJ databases">
        <authorList>
            <person name="Dougan E. K."/>
            <person name="Rhodes N."/>
            <person name="Thang M."/>
            <person name="Chan C."/>
        </authorList>
    </citation>
    <scope>NUCLEOTIDE SEQUENCE</scope>
</reference>
<organism evidence="19 20">
    <name type="scientific">Symbiodinium natans</name>
    <dbReference type="NCBI Taxonomy" id="878477"/>
    <lineage>
        <taxon>Eukaryota</taxon>
        <taxon>Sar</taxon>
        <taxon>Alveolata</taxon>
        <taxon>Dinophyceae</taxon>
        <taxon>Suessiales</taxon>
        <taxon>Symbiodiniaceae</taxon>
        <taxon>Symbiodinium</taxon>
    </lineage>
</organism>
<feature type="compositionally biased region" description="Acidic residues" evidence="15">
    <location>
        <begin position="1082"/>
        <end position="1104"/>
    </location>
</feature>
<dbReference type="CDD" id="cd00038">
    <property type="entry name" value="CAP_ED"/>
    <property type="match status" value="1"/>
</dbReference>
<keyword evidence="8" id="KW-0418">Kinase</keyword>
<evidence type="ECO:0000256" key="12">
    <source>
        <dbReference type="ARBA" id="ARBA00024113"/>
    </source>
</evidence>
<sequence>MPVGLLNRVQSLEAKLEEVTDKCSRLEKENSSLRDWVQELQQGLASAKKSFSAVQELQQEVAQLRNQSDGLSPKSSDSAGSSRRGVSFRPRESVVEIDGRGSLGNFTNGAAPGESQAPRKVKSRKPTAFAPAPPASGVGFEGEEDVEEVEVDQTPKRKVHGRQATAFAPKRAADVDFDDDAEEVDVEEDTGGPKRSVHGRQATAFVPRRAAASVEFEDDAEDVEEVEVDKTPKRKVHGRQPTAFVPKAKASAGVNFENDVEEVDGDDGDDDDGAPKRNVHGRKATAFVPKGKPMASVEFEDEDDDVDEVEVDQTPKRSVHGRQATAFVKKAKASTGQVAFEDAADEVDVEEDGGPKRSAHGRKATAFVPKSRASPGVSFHDDAEEVELEAEEGDGPRRSAHGRKATAFVPKAKATAVSFAAEQDHQDEQEGDEQALKRSPKKRQGTAFVPKLPLAQDDDEDSSPNKREVRFRGNDSVNETHEDAESGQIHAMVRKRVPTKFIDVKESAQDEDEEDTHAHVRFADEVSESDDDDDGTDSVSTAPTLRKARARVPTAFAKEHEPVEDDGSLTREELLELNRQPDQRPARPRLPTAFTQTGVAGVVETPPNPDSPRFQAMMSSMPEHMKEMVFSPRDELDLQKHAVEGATKDKELLESILRKLLYFKDVDQETLQKLIAAMEVFRFPDGTQVSRQGSFRGTHFFIVSKGTLVVLRNGETKSEITTGAAFGENVILMSGAQDATIQAKGEVEIYGMHGAKTRALFAEQYQRERGQASSAVNEALSGEPGNREMSIISTKVNVLGFENGATILEAGQKRARAALRILDMLVLHASQGKKLQWWSDHPFIIKFVRSFNSARHVYFLTELVTGGELLDALDALGLLQAPQAQFYSASIILALEFLHERRIAYLDLKGENCLIDQHGYLKIIDFGVAERITDGRIYAVWGTPLFMAPEVILGKGYTTSADLWSLGVCLFDFMVGSFPFGDDQASNAEIFKAVLKAPLKFPKWLGVHEKDAKELMKALLCRDPAKRLGAGQRGYEELKDKGGRWEGLLARQLDPPFVPKGETYAEDAEIGKDVEPGTLTVLEEDDGDGDDDWFDPDPSWADEF</sequence>
<dbReference type="GO" id="GO:0005952">
    <property type="term" value="C:cAMP-dependent protein kinase complex"/>
    <property type="evidence" value="ECO:0007669"/>
    <property type="project" value="TreeGrafter"/>
</dbReference>
<dbReference type="Proteomes" id="UP000604046">
    <property type="component" value="Unassembled WGS sequence"/>
</dbReference>
<dbReference type="EMBL" id="CAJNDS010002191">
    <property type="protein sequence ID" value="CAE7366380.1"/>
    <property type="molecule type" value="Genomic_DNA"/>
</dbReference>
<gene>
    <name evidence="19" type="primary">PRKG1</name>
    <name evidence="19" type="ORF">SNAT2548_LOCUS19899</name>
</gene>
<keyword evidence="6" id="KW-0808">Transferase</keyword>
<dbReference type="InterPro" id="IPR000719">
    <property type="entry name" value="Prot_kinase_dom"/>
</dbReference>
<accession>A0A812PQI1</accession>
<evidence type="ECO:0000256" key="6">
    <source>
        <dbReference type="ARBA" id="ARBA00022679"/>
    </source>
</evidence>
<dbReference type="Gene3D" id="1.10.510.10">
    <property type="entry name" value="Transferase(Phosphotransferase) domain 1"/>
    <property type="match status" value="1"/>
</dbReference>
<evidence type="ECO:0000259" key="18">
    <source>
        <dbReference type="PROSITE" id="PS51285"/>
    </source>
</evidence>
<dbReference type="PANTHER" id="PTHR24353">
    <property type="entry name" value="CYCLIC NUCLEOTIDE-DEPENDENT PROTEIN KINASE"/>
    <property type="match status" value="1"/>
</dbReference>
<evidence type="ECO:0000259" key="17">
    <source>
        <dbReference type="PROSITE" id="PS50042"/>
    </source>
</evidence>